<dbReference type="Proteomes" id="UP000499080">
    <property type="component" value="Unassembled WGS sequence"/>
</dbReference>
<accession>A0A4Y2P3I4</accession>
<protein>
    <submittedName>
        <fullName evidence="2">Uncharacterized protein</fullName>
    </submittedName>
</protein>
<feature type="compositionally biased region" description="Basic and acidic residues" evidence="1">
    <location>
        <begin position="1"/>
        <end position="18"/>
    </location>
</feature>
<feature type="compositionally biased region" description="Basic residues" evidence="1">
    <location>
        <begin position="21"/>
        <end position="41"/>
    </location>
</feature>
<evidence type="ECO:0000313" key="2">
    <source>
        <dbReference type="EMBL" id="GBN45559.1"/>
    </source>
</evidence>
<gene>
    <name evidence="2" type="ORF">AVEN_270272_1</name>
</gene>
<name>A0A4Y2P3I4_ARAVE</name>
<reference evidence="2 3" key="1">
    <citation type="journal article" date="2019" name="Sci. Rep.">
        <title>Orb-weaving spider Araneus ventricosus genome elucidates the spidroin gene catalogue.</title>
        <authorList>
            <person name="Kono N."/>
            <person name="Nakamura H."/>
            <person name="Ohtoshi R."/>
            <person name="Moran D.A.P."/>
            <person name="Shinohara A."/>
            <person name="Yoshida Y."/>
            <person name="Fujiwara M."/>
            <person name="Mori M."/>
            <person name="Tomita M."/>
            <person name="Arakawa K."/>
        </authorList>
    </citation>
    <scope>NUCLEOTIDE SEQUENCE [LARGE SCALE GENOMIC DNA]</scope>
</reference>
<sequence>MCSSKRSESSRRDIDSTSRGKYNRRNSHFKVKSWSRGHLRRRPESEEENDFGSPLSPNANNDLQLPSMELYLCAIFTYIFPKSFSASSFSGLSTRDQIFTVKKAIHISSKMEFLEHGKEKAIVSFKNRWKMAWRNGNPGIQTNSKSNISCDDSNLEPRLEGSGTSMDLPTLRPHTEGRNETRNLPRRGRGGGRILRL</sequence>
<feature type="region of interest" description="Disordered" evidence="1">
    <location>
        <begin position="136"/>
        <end position="197"/>
    </location>
</feature>
<feature type="compositionally biased region" description="Polar residues" evidence="1">
    <location>
        <begin position="138"/>
        <end position="152"/>
    </location>
</feature>
<feature type="region of interest" description="Disordered" evidence="1">
    <location>
        <begin position="1"/>
        <end position="58"/>
    </location>
</feature>
<organism evidence="2 3">
    <name type="scientific">Araneus ventricosus</name>
    <name type="common">Orbweaver spider</name>
    <name type="synonym">Epeira ventricosa</name>
    <dbReference type="NCBI Taxonomy" id="182803"/>
    <lineage>
        <taxon>Eukaryota</taxon>
        <taxon>Metazoa</taxon>
        <taxon>Ecdysozoa</taxon>
        <taxon>Arthropoda</taxon>
        <taxon>Chelicerata</taxon>
        <taxon>Arachnida</taxon>
        <taxon>Araneae</taxon>
        <taxon>Araneomorphae</taxon>
        <taxon>Entelegynae</taxon>
        <taxon>Araneoidea</taxon>
        <taxon>Araneidae</taxon>
        <taxon>Araneus</taxon>
    </lineage>
</organism>
<evidence type="ECO:0000313" key="3">
    <source>
        <dbReference type="Proteomes" id="UP000499080"/>
    </source>
</evidence>
<feature type="compositionally biased region" description="Basic residues" evidence="1">
    <location>
        <begin position="184"/>
        <end position="197"/>
    </location>
</feature>
<dbReference type="AlphaFoldDB" id="A0A4Y2P3I4"/>
<keyword evidence="3" id="KW-1185">Reference proteome</keyword>
<proteinExistence type="predicted"/>
<feature type="compositionally biased region" description="Basic and acidic residues" evidence="1">
    <location>
        <begin position="173"/>
        <end position="183"/>
    </location>
</feature>
<comment type="caution">
    <text evidence="2">The sequence shown here is derived from an EMBL/GenBank/DDBJ whole genome shotgun (WGS) entry which is preliminary data.</text>
</comment>
<dbReference type="EMBL" id="BGPR01010323">
    <property type="protein sequence ID" value="GBN45559.1"/>
    <property type="molecule type" value="Genomic_DNA"/>
</dbReference>
<evidence type="ECO:0000256" key="1">
    <source>
        <dbReference type="SAM" id="MobiDB-lite"/>
    </source>
</evidence>